<proteinExistence type="predicted"/>
<organism evidence="1 2">
    <name type="scientific">Actinoplanes hulinensis</name>
    <dbReference type="NCBI Taxonomy" id="1144547"/>
    <lineage>
        <taxon>Bacteria</taxon>
        <taxon>Bacillati</taxon>
        <taxon>Actinomycetota</taxon>
        <taxon>Actinomycetes</taxon>
        <taxon>Micromonosporales</taxon>
        <taxon>Micromonosporaceae</taxon>
        <taxon>Actinoplanes</taxon>
    </lineage>
</organism>
<comment type="caution">
    <text evidence="1">The sequence shown here is derived from an EMBL/GenBank/DDBJ whole genome shotgun (WGS) entry which is preliminary data.</text>
</comment>
<dbReference type="RefSeq" id="WP_220145796.1">
    <property type="nucleotide sequence ID" value="NZ_JAHXZI010000011.1"/>
</dbReference>
<sequence length="58" mass="6335">MDIVVDSLVKKFQADHDLLALAEDEAFAGYCVLSSFHEEAFNPDTFRMGGGNDLGIDV</sequence>
<dbReference type="Proteomes" id="UP001519863">
    <property type="component" value="Unassembled WGS sequence"/>
</dbReference>
<protein>
    <submittedName>
        <fullName evidence="1">Uncharacterized protein</fullName>
    </submittedName>
</protein>
<gene>
    <name evidence="1" type="ORF">KZ829_21905</name>
</gene>
<reference evidence="1 2" key="1">
    <citation type="journal article" date="2013" name="Antonie Van Leeuwenhoek">
        <title>Actinoplanes hulinensis sp. nov., a novel actinomycete isolated from soybean root (Glycine max (L.) Merr).</title>
        <authorList>
            <person name="Shen Y."/>
            <person name="Liu C."/>
            <person name="Wang X."/>
            <person name="Zhao J."/>
            <person name="Jia F."/>
            <person name="Zhang Y."/>
            <person name="Wang L."/>
            <person name="Yang D."/>
            <person name="Xiang W."/>
        </authorList>
    </citation>
    <scope>NUCLEOTIDE SEQUENCE [LARGE SCALE GENOMIC DNA]</scope>
    <source>
        <strain evidence="1 2">NEAU-M9</strain>
    </source>
</reference>
<evidence type="ECO:0000313" key="1">
    <source>
        <dbReference type="EMBL" id="MBW6436398.1"/>
    </source>
</evidence>
<evidence type="ECO:0000313" key="2">
    <source>
        <dbReference type="Proteomes" id="UP001519863"/>
    </source>
</evidence>
<name>A0ABS7B644_9ACTN</name>
<accession>A0ABS7B644</accession>
<keyword evidence="2" id="KW-1185">Reference proteome</keyword>
<dbReference type="EMBL" id="JAHXZI010000011">
    <property type="protein sequence ID" value="MBW6436398.1"/>
    <property type="molecule type" value="Genomic_DNA"/>
</dbReference>